<dbReference type="SUPFAM" id="SSF53474">
    <property type="entry name" value="alpha/beta-Hydrolases"/>
    <property type="match status" value="1"/>
</dbReference>
<accession>A0AAD4SAW9</accession>
<dbReference type="AlphaFoldDB" id="A0AAD4SAW9"/>
<comment type="caution">
    <text evidence="2">The sequence shown here is derived from an EMBL/GenBank/DDBJ whole genome shotgun (WGS) entry which is preliminary data.</text>
</comment>
<dbReference type="PANTHER" id="PTHR31479:SF4">
    <property type="entry name" value="FUNGAL LIPASE-LIKE DOMAIN-CONTAINING PROTEIN"/>
    <property type="match status" value="1"/>
</dbReference>
<gene>
    <name evidence="2" type="ORF">MKW98_017202</name>
</gene>
<dbReference type="Gene3D" id="3.40.50.1820">
    <property type="entry name" value="alpha/beta hydrolase"/>
    <property type="match status" value="1"/>
</dbReference>
<sequence length="380" mass="42775">MGGSTRNRFICEITDDQLHEFGVDFGLRASQSKQKKIEKIGSKRDFKIAGPLHLTNVDWQSGHHRRCIAASLVHGVYTLEYDRQENRQGSEALAPPWWEFFNFQLLHILVDSIDSSTFGAIYESKHKTNNYYSARIPRYVIAFRGTTIKKHSVSQDVKLDLQLIKHGLHQSQRFGIAMQAVQNMVSVAGACNVWLAGHSLGSSIAMLAGKNMAKTGNLLEAYLFNTPFISAPIQRIKDEKVRHGVRIASSLVKAGLTIAIKGKQDSQKSDDPFSVLSAWTPNLFVNPADHVCSEYIGYFEHREKMESLGVGRIERYATQTSVTGLLKSAIGRESEVIHLIPSAHVTINRTPSLTFKKAHGIHQWLRDDLHFQSKVYRYTL</sequence>
<dbReference type="InterPro" id="IPR002921">
    <property type="entry name" value="Fungal_lipase-type"/>
</dbReference>
<evidence type="ECO:0000313" key="2">
    <source>
        <dbReference type="EMBL" id="KAI3886850.1"/>
    </source>
</evidence>
<proteinExistence type="predicted"/>
<dbReference type="Proteomes" id="UP001202328">
    <property type="component" value="Unassembled WGS sequence"/>
</dbReference>
<dbReference type="EMBL" id="JAJJMB010012121">
    <property type="protein sequence ID" value="KAI3886850.1"/>
    <property type="molecule type" value="Genomic_DNA"/>
</dbReference>
<name>A0AAD4SAW9_9MAGN</name>
<protein>
    <recommendedName>
        <fullName evidence="1">Fungal lipase-type domain-containing protein</fullName>
    </recommendedName>
</protein>
<dbReference type="Pfam" id="PF01764">
    <property type="entry name" value="Lipase_3"/>
    <property type="match status" value="1"/>
</dbReference>
<evidence type="ECO:0000259" key="1">
    <source>
        <dbReference type="Pfam" id="PF01764"/>
    </source>
</evidence>
<dbReference type="GO" id="GO:0006629">
    <property type="term" value="P:lipid metabolic process"/>
    <property type="evidence" value="ECO:0007669"/>
    <property type="project" value="InterPro"/>
</dbReference>
<organism evidence="2 3">
    <name type="scientific">Papaver atlanticum</name>
    <dbReference type="NCBI Taxonomy" id="357466"/>
    <lineage>
        <taxon>Eukaryota</taxon>
        <taxon>Viridiplantae</taxon>
        <taxon>Streptophyta</taxon>
        <taxon>Embryophyta</taxon>
        <taxon>Tracheophyta</taxon>
        <taxon>Spermatophyta</taxon>
        <taxon>Magnoliopsida</taxon>
        <taxon>Ranunculales</taxon>
        <taxon>Papaveraceae</taxon>
        <taxon>Papaveroideae</taxon>
        <taxon>Papaver</taxon>
    </lineage>
</organism>
<reference evidence="2" key="1">
    <citation type="submission" date="2022-04" db="EMBL/GenBank/DDBJ databases">
        <title>A functionally conserved STORR gene fusion in Papaver species that diverged 16.8 million years ago.</title>
        <authorList>
            <person name="Catania T."/>
        </authorList>
    </citation>
    <scope>NUCLEOTIDE SEQUENCE</scope>
    <source>
        <strain evidence="2">S-188037</strain>
    </source>
</reference>
<dbReference type="PANTHER" id="PTHR31479">
    <property type="entry name" value="ALPHA/BETA-HYDROLASES SUPERFAMILY PROTEIN"/>
    <property type="match status" value="1"/>
</dbReference>
<keyword evidence="3" id="KW-1185">Reference proteome</keyword>
<evidence type="ECO:0000313" key="3">
    <source>
        <dbReference type="Proteomes" id="UP001202328"/>
    </source>
</evidence>
<dbReference type="InterPro" id="IPR029058">
    <property type="entry name" value="AB_hydrolase_fold"/>
</dbReference>
<feature type="domain" description="Fungal lipase-type" evidence="1">
    <location>
        <begin position="179"/>
        <end position="217"/>
    </location>
</feature>